<dbReference type="OrthoDB" id="419709at2759"/>
<name>A0A813MTI4_ADIRI</name>
<sequence>MLWMRSIHRFLLHHFIFVCFLCTVFIFGYSLIYFLGDDQNQVLDFSEYDDNITFWSNDYHISPIHDLKNTLTPLGVRFIDESLSASCSTTKTCAKHLYVLSTLNGMNPNQSIRKRFYEFYKDDPLMNHVDAFVCFHPAAMCELFMPFNRTIIVIASTRYELGRFAVDEWNQWNQNLRLIASDSRNVVAANNLYDAEYIRYFTGINTTVLPHMCAYTNVHYRSVNTRSEFILFPSNSYVQFTQQFFEELNVSIKKAKTSIIVQPLRKLYHTYDYSDLVRHPGIIYLPYQVSTMSIFEQYTMNIPLFFPSIDLLTEWHLKYSLVYDRTWDKVFTGKGKSRSAIPPYDLNTTVPDPNNEFDRSSIYYWLKYADYYQWPYITYFESIDDLVSKLLQTNLNYISEQMSIYNQRKQSKLLEDWQNILKRISTSSKFLMKKEKTQ</sequence>
<reference evidence="2" key="1">
    <citation type="submission" date="2021-02" db="EMBL/GenBank/DDBJ databases">
        <authorList>
            <person name="Nowell W R."/>
        </authorList>
    </citation>
    <scope>NUCLEOTIDE SEQUENCE</scope>
</reference>
<dbReference type="Proteomes" id="UP000663828">
    <property type="component" value="Unassembled WGS sequence"/>
</dbReference>
<keyword evidence="1" id="KW-0812">Transmembrane</keyword>
<gene>
    <name evidence="2" type="ORF">EDS130_LOCUS1015</name>
    <name evidence="3" type="ORF">XAT740_LOCUS18869</name>
</gene>
<accession>A0A813MTI4</accession>
<evidence type="ECO:0000256" key="1">
    <source>
        <dbReference type="SAM" id="Phobius"/>
    </source>
</evidence>
<dbReference type="EMBL" id="CAJNOR010001271">
    <property type="protein sequence ID" value="CAF1111176.1"/>
    <property type="molecule type" value="Genomic_DNA"/>
</dbReference>
<feature type="transmembrane region" description="Helical" evidence="1">
    <location>
        <begin position="12"/>
        <end position="36"/>
    </location>
</feature>
<evidence type="ECO:0000313" key="5">
    <source>
        <dbReference type="Proteomes" id="UP000663852"/>
    </source>
</evidence>
<evidence type="ECO:0000313" key="4">
    <source>
        <dbReference type="Proteomes" id="UP000663828"/>
    </source>
</evidence>
<comment type="caution">
    <text evidence="2">The sequence shown here is derived from an EMBL/GenBank/DDBJ whole genome shotgun (WGS) entry which is preliminary data.</text>
</comment>
<evidence type="ECO:0000313" key="2">
    <source>
        <dbReference type="EMBL" id="CAF0729745.1"/>
    </source>
</evidence>
<proteinExistence type="predicted"/>
<dbReference type="AlphaFoldDB" id="A0A813MTI4"/>
<keyword evidence="1" id="KW-0472">Membrane</keyword>
<dbReference type="Proteomes" id="UP000663852">
    <property type="component" value="Unassembled WGS sequence"/>
</dbReference>
<protein>
    <submittedName>
        <fullName evidence="2">Uncharacterized protein</fullName>
    </submittedName>
</protein>
<keyword evidence="1" id="KW-1133">Transmembrane helix</keyword>
<dbReference type="EMBL" id="CAJNOJ010000002">
    <property type="protein sequence ID" value="CAF0729745.1"/>
    <property type="molecule type" value="Genomic_DNA"/>
</dbReference>
<organism evidence="2 5">
    <name type="scientific">Adineta ricciae</name>
    <name type="common">Rotifer</name>
    <dbReference type="NCBI Taxonomy" id="249248"/>
    <lineage>
        <taxon>Eukaryota</taxon>
        <taxon>Metazoa</taxon>
        <taxon>Spiralia</taxon>
        <taxon>Gnathifera</taxon>
        <taxon>Rotifera</taxon>
        <taxon>Eurotatoria</taxon>
        <taxon>Bdelloidea</taxon>
        <taxon>Adinetida</taxon>
        <taxon>Adinetidae</taxon>
        <taxon>Adineta</taxon>
    </lineage>
</organism>
<evidence type="ECO:0000313" key="3">
    <source>
        <dbReference type="EMBL" id="CAF1111176.1"/>
    </source>
</evidence>
<keyword evidence="4" id="KW-1185">Reference proteome</keyword>